<organism evidence="2 3">
    <name type="scientific">Allacma fusca</name>
    <dbReference type="NCBI Taxonomy" id="39272"/>
    <lineage>
        <taxon>Eukaryota</taxon>
        <taxon>Metazoa</taxon>
        <taxon>Ecdysozoa</taxon>
        <taxon>Arthropoda</taxon>
        <taxon>Hexapoda</taxon>
        <taxon>Collembola</taxon>
        <taxon>Symphypleona</taxon>
        <taxon>Sminthuridae</taxon>
        <taxon>Allacma</taxon>
    </lineage>
</organism>
<accession>A0A8J2JYY7</accession>
<dbReference type="CDD" id="cd09917">
    <property type="entry name" value="F-box_SF"/>
    <property type="match status" value="1"/>
</dbReference>
<gene>
    <name evidence="2" type="ORF">AFUS01_LOCUS17884</name>
</gene>
<feature type="domain" description="F-box" evidence="1">
    <location>
        <begin position="23"/>
        <end position="52"/>
    </location>
</feature>
<dbReference type="Proteomes" id="UP000708208">
    <property type="component" value="Unassembled WGS sequence"/>
</dbReference>
<comment type="caution">
    <text evidence="2">The sequence shown here is derived from an EMBL/GenBank/DDBJ whole genome shotgun (WGS) entry which is preliminary data.</text>
</comment>
<evidence type="ECO:0000259" key="1">
    <source>
        <dbReference type="Pfam" id="PF00646"/>
    </source>
</evidence>
<evidence type="ECO:0000313" key="3">
    <source>
        <dbReference type="Proteomes" id="UP000708208"/>
    </source>
</evidence>
<feature type="non-terminal residue" evidence="2">
    <location>
        <position position="402"/>
    </location>
</feature>
<dbReference type="Pfam" id="PF00646">
    <property type="entry name" value="F-box"/>
    <property type="match status" value="1"/>
</dbReference>
<proteinExistence type="predicted"/>
<sequence length="402" mass="46328">MSQERGDSVCAQLGLMKNLKFQILEKILSFLSFKDLLSSSLVNQRWCRMSRWEIQRSRKCYAKIATLKACHEMLRFILTFENCLILPFSGLELIFHFDGTTNCLSLENNRLFENSALIKKLPIRQLKVRMNSGWNCLAVQLFKWLVKCRGYEIEELIIVNSGADDGELMNLINYFDIEPNRSNWLPNLIALEVFSPYESYPVTHEFVAAAPKLQVIGGSLSLQDLPKILSMKKGNLITKFWLDSIFVEGGNPKAFLGLMKAKPKLRELTICEQYLRTKNWLPILTIFVESTCYALRKLHIQHFDVLLIASNKESRLPNLKHLVVEFDGHVDSQLGFVSIRKINYELVFPSLEIFKIFALGCKEEALEQELPSNLLDQNELFSCFTVKCVEISNDRTSERLPQ</sequence>
<evidence type="ECO:0000313" key="2">
    <source>
        <dbReference type="EMBL" id="CAG7729147.1"/>
    </source>
</evidence>
<protein>
    <recommendedName>
        <fullName evidence="1">F-box domain-containing protein</fullName>
    </recommendedName>
</protein>
<keyword evidence="3" id="KW-1185">Reference proteome</keyword>
<reference evidence="2" key="1">
    <citation type="submission" date="2021-06" db="EMBL/GenBank/DDBJ databases">
        <authorList>
            <person name="Hodson N. C."/>
            <person name="Mongue J. A."/>
            <person name="Jaron S. K."/>
        </authorList>
    </citation>
    <scope>NUCLEOTIDE SEQUENCE</scope>
</reference>
<dbReference type="InterPro" id="IPR001810">
    <property type="entry name" value="F-box_dom"/>
</dbReference>
<dbReference type="EMBL" id="CAJVCH010174015">
    <property type="protein sequence ID" value="CAG7729147.1"/>
    <property type="molecule type" value="Genomic_DNA"/>
</dbReference>
<name>A0A8J2JYY7_9HEXA</name>
<dbReference type="AlphaFoldDB" id="A0A8J2JYY7"/>